<feature type="coiled-coil region" evidence="1">
    <location>
        <begin position="298"/>
        <end position="326"/>
    </location>
</feature>
<dbReference type="InterPro" id="IPR035965">
    <property type="entry name" value="PAS-like_dom_sf"/>
</dbReference>
<dbReference type="CDD" id="cd01949">
    <property type="entry name" value="GGDEF"/>
    <property type="match status" value="1"/>
</dbReference>
<dbReference type="OrthoDB" id="9790882at2"/>
<dbReference type="Gene3D" id="3.30.450.20">
    <property type="entry name" value="PAS domain"/>
    <property type="match status" value="1"/>
</dbReference>
<dbReference type="InterPro" id="IPR043128">
    <property type="entry name" value="Rev_trsase/Diguanyl_cyclase"/>
</dbReference>
<dbReference type="InterPro" id="IPR001633">
    <property type="entry name" value="EAL_dom"/>
</dbReference>
<dbReference type="NCBIfam" id="TIGR00254">
    <property type="entry name" value="GGDEF"/>
    <property type="match status" value="1"/>
</dbReference>
<dbReference type="AlphaFoldDB" id="A0A418NXR0"/>
<dbReference type="Pfam" id="PF00563">
    <property type="entry name" value="EAL"/>
    <property type="match status" value="1"/>
</dbReference>
<dbReference type="Proteomes" id="UP000286576">
    <property type="component" value="Unassembled WGS sequence"/>
</dbReference>
<evidence type="ECO:0000259" key="2">
    <source>
        <dbReference type="PROSITE" id="PS50883"/>
    </source>
</evidence>
<dbReference type="CDD" id="cd01948">
    <property type="entry name" value="EAL"/>
    <property type="match status" value="1"/>
</dbReference>
<dbReference type="InterPro" id="IPR052155">
    <property type="entry name" value="Biofilm_reg_signaling"/>
</dbReference>
<dbReference type="EMBL" id="QXFL01000001">
    <property type="protein sequence ID" value="RIV89378.1"/>
    <property type="molecule type" value="Genomic_DNA"/>
</dbReference>
<dbReference type="PANTHER" id="PTHR44757">
    <property type="entry name" value="DIGUANYLATE CYCLASE DGCP"/>
    <property type="match status" value="1"/>
</dbReference>
<dbReference type="InterPro" id="IPR000014">
    <property type="entry name" value="PAS"/>
</dbReference>
<keyword evidence="1" id="KW-0175">Coiled coil</keyword>
<gene>
    <name evidence="4" type="ORF">D2V07_02010</name>
</gene>
<accession>A0A418NXR0</accession>
<feature type="domain" description="EAL" evidence="2">
    <location>
        <begin position="312"/>
        <end position="563"/>
    </location>
</feature>
<dbReference type="InterPro" id="IPR000160">
    <property type="entry name" value="GGDEF_dom"/>
</dbReference>
<dbReference type="SUPFAM" id="SSF141868">
    <property type="entry name" value="EAL domain-like"/>
    <property type="match status" value="1"/>
</dbReference>
<dbReference type="PROSITE" id="PS50883">
    <property type="entry name" value="EAL"/>
    <property type="match status" value="1"/>
</dbReference>
<dbReference type="Gene3D" id="3.20.20.450">
    <property type="entry name" value="EAL domain"/>
    <property type="match status" value="1"/>
</dbReference>
<protein>
    <submittedName>
        <fullName evidence="4">EAL domain-containing protein</fullName>
    </submittedName>
</protein>
<dbReference type="SUPFAM" id="SSF55073">
    <property type="entry name" value="Nucleotide cyclase"/>
    <property type="match status" value="1"/>
</dbReference>
<evidence type="ECO:0000256" key="1">
    <source>
        <dbReference type="SAM" id="Coils"/>
    </source>
</evidence>
<dbReference type="Pfam" id="PF00990">
    <property type="entry name" value="GGDEF"/>
    <property type="match status" value="1"/>
</dbReference>
<dbReference type="SUPFAM" id="SSF55785">
    <property type="entry name" value="PYP-like sensor domain (PAS domain)"/>
    <property type="match status" value="1"/>
</dbReference>
<keyword evidence="5" id="KW-1185">Reference proteome</keyword>
<dbReference type="InterPro" id="IPR029787">
    <property type="entry name" value="Nucleotide_cyclase"/>
</dbReference>
<dbReference type="PANTHER" id="PTHR44757:SF2">
    <property type="entry name" value="BIOFILM ARCHITECTURE MAINTENANCE PROTEIN MBAA"/>
    <property type="match status" value="1"/>
</dbReference>
<feature type="domain" description="GGDEF" evidence="3">
    <location>
        <begin position="170"/>
        <end position="303"/>
    </location>
</feature>
<dbReference type="SMART" id="SM00052">
    <property type="entry name" value="EAL"/>
    <property type="match status" value="1"/>
</dbReference>
<evidence type="ECO:0000259" key="3">
    <source>
        <dbReference type="PROSITE" id="PS50887"/>
    </source>
</evidence>
<evidence type="ECO:0000313" key="5">
    <source>
        <dbReference type="Proteomes" id="UP000286576"/>
    </source>
</evidence>
<dbReference type="InterPro" id="IPR035919">
    <property type="entry name" value="EAL_sf"/>
</dbReference>
<proteinExistence type="predicted"/>
<dbReference type="Gene3D" id="3.30.70.270">
    <property type="match status" value="1"/>
</dbReference>
<sequence>MVSKGERLEIFDSFENSDLAWFWATDAQGRVRYLSQKAMDQFDPCRPVIGEPLANLLQTAREDDDQSEAKPISYLLSAHSSFTELVVCLKKEASSGNCHKWWQLTGRPQFDDRNDFTGYRGIVKDITASYEEKRKTSRMAEFDALTGLSNRHRMAQRLTTALIAYKIEKRSCALIMLDLDRFKQVNDTLGHPAGDELLRQVSQRLQRVAPAGAEIGRLGGDEFQLIVPDLDDRGKLGDAANRMIQMISQPYSIEGSRAIIGTSVGIAVAPYDGVESAELVKAADLALYAAKGGGRGQFRFYSNDLKETAEDRREIEEELRDAMAREQLAMHYQPQVDARNHMVRGFEALLRWNHPEHGPISPTIFIPVAEDSGLIDGLGAWALQQACRDAAEWPGNFPVSVNVSARQFLAEDLPDIVDRALRDSGLPPSRLELEITESVFMGDIGNAAIMFEKLAKLGVKLALDDFGTGYSSLSYLRKAPFNKLKIDQSFVRGCAQDGDKGNAIIHAIADLAKAMDMVTTAEGVEAMDELETIARLEVDYVQGFIFSRAVPQSEVLEKLASGELRYEPSGPAKFRSERRTLFRRIGVVHEDHHYVAMLRDLSRTGARIEGLLDVPIGTELVLDLGEGQIVVGKVRRSQDATQGIEFETALVSDGAGGLCTRHRVSPYMLAAIGAPLQALRGGNHLAAVAGGRSTPGTRPRFMQVDVGGGASRAG</sequence>
<name>A0A418NXR0_9SPHN</name>
<reference evidence="4 5" key="1">
    <citation type="submission" date="2018-08" db="EMBL/GenBank/DDBJ databases">
        <title>Erythrobacter zhengii sp.nov., a bacterium isolated from deep-sea sediment.</title>
        <authorList>
            <person name="Fang C."/>
            <person name="Wu Y.-H."/>
            <person name="Sun C."/>
            <person name="Wang H."/>
            <person name="Cheng H."/>
            <person name="Meng F.-X."/>
            <person name="Wang C.-S."/>
            <person name="Xu X.-W."/>
        </authorList>
    </citation>
    <scope>NUCLEOTIDE SEQUENCE [LARGE SCALE GENOMIC DNA]</scope>
    <source>
        <strain evidence="4 5">V18</strain>
    </source>
</reference>
<dbReference type="SMART" id="SM00267">
    <property type="entry name" value="GGDEF"/>
    <property type="match status" value="1"/>
</dbReference>
<dbReference type="PROSITE" id="PS50887">
    <property type="entry name" value="GGDEF"/>
    <property type="match status" value="1"/>
</dbReference>
<evidence type="ECO:0000313" key="4">
    <source>
        <dbReference type="EMBL" id="RIV89378.1"/>
    </source>
</evidence>
<organism evidence="4 5">
    <name type="scientific">Aurantiacibacter zhengii</name>
    <dbReference type="NCBI Taxonomy" id="2307003"/>
    <lineage>
        <taxon>Bacteria</taxon>
        <taxon>Pseudomonadati</taxon>
        <taxon>Pseudomonadota</taxon>
        <taxon>Alphaproteobacteria</taxon>
        <taxon>Sphingomonadales</taxon>
        <taxon>Erythrobacteraceae</taxon>
        <taxon>Aurantiacibacter</taxon>
    </lineage>
</organism>
<comment type="caution">
    <text evidence="4">The sequence shown here is derived from an EMBL/GenBank/DDBJ whole genome shotgun (WGS) entry which is preliminary data.</text>
</comment>
<dbReference type="CDD" id="cd00130">
    <property type="entry name" value="PAS"/>
    <property type="match status" value="1"/>
</dbReference>